<keyword evidence="3" id="KW-1185">Reference proteome</keyword>
<reference evidence="2 3" key="1">
    <citation type="submission" date="2020-08" db="EMBL/GenBank/DDBJ databases">
        <title>Genomic Encyclopedia of Type Strains, Phase IV (KMG-IV): sequencing the most valuable type-strain genomes for metagenomic binning, comparative biology and taxonomic classification.</title>
        <authorList>
            <person name="Goeker M."/>
        </authorList>
    </citation>
    <scope>NUCLEOTIDE SEQUENCE [LARGE SCALE GENOMIC DNA]</scope>
    <source>
        <strain evidence="2 3">DSM 101730</strain>
    </source>
</reference>
<comment type="caution">
    <text evidence="2">The sequence shown here is derived from an EMBL/GenBank/DDBJ whole genome shotgun (WGS) entry which is preliminary data.</text>
</comment>
<dbReference type="EMBL" id="JACHFM010000004">
    <property type="protein sequence ID" value="MBB5223642.1"/>
    <property type="molecule type" value="Genomic_DNA"/>
</dbReference>
<dbReference type="RefSeq" id="WP_184152946.1">
    <property type="nucleotide sequence ID" value="NZ_JACHFM010000004.1"/>
</dbReference>
<sequence length="300" mass="31447">MQAVDRPGTDDPALDVTPGRLLALRRHLRTGGGGHWHPDLRPAGFPGRRRGAGLETIDVRPFVEGDDVRHLDRNVTARTGTPHVRSFREERGATVILVADFRAPMLWGTRRALRSVAAAEALALGGWRALEADGRVGSLALAASKMRYVPPRGRLAGMAAAAGGLAEAHAAAIAAAGAAAAEPTLDTLLETALGLAPRGASLVLATALDDPGAEFEALAGSLGRAGQLKLLLVQDAFELAPPPGAYAFAAEARSRRVGWPEPVSERIEALARVGIPAMQVDVRADGDALARAWDLFDGWS</sequence>
<organism evidence="2 3">
    <name type="scientific">Amaricoccus macauensis</name>
    <dbReference type="NCBI Taxonomy" id="57001"/>
    <lineage>
        <taxon>Bacteria</taxon>
        <taxon>Pseudomonadati</taxon>
        <taxon>Pseudomonadota</taxon>
        <taxon>Alphaproteobacteria</taxon>
        <taxon>Rhodobacterales</taxon>
        <taxon>Paracoccaceae</taxon>
        <taxon>Amaricoccus</taxon>
    </lineage>
</organism>
<feature type="domain" description="DUF58" evidence="1">
    <location>
        <begin position="58"/>
        <end position="198"/>
    </location>
</feature>
<evidence type="ECO:0000313" key="2">
    <source>
        <dbReference type="EMBL" id="MBB5223642.1"/>
    </source>
</evidence>
<dbReference type="AlphaFoldDB" id="A0A840SX14"/>
<name>A0A840SX14_9RHOB</name>
<accession>A0A840SX14</accession>
<proteinExistence type="predicted"/>
<dbReference type="PANTHER" id="PTHR33608:SF12">
    <property type="entry name" value="DUF58 DOMAIN-CONTAINING PROTEIN"/>
    <property type="match status" value="1"/>
</dbReference>
<dbReference type="Proteomes" id="UP000549457">
    <property type="component" value="Unassembled WGS sequence"/>
</dbReference>
<dbReference type="Pfam" id="PF01882">
    <property type="entry name" value="DUF58"/>
    <property type="match status" value="1"/>
</dbReference>
<evidence type="ECO:0000313" key="3">
    <source>
        <dbReference type="Proteomes" id="UP000549457"/>
    </source>
</evidence>
<evidence type="ECO:0000259" key="1">
    <source>
        <dbReference type="Pfam" id="PF01882"/>
    </source>
</evidence>
<dbReference type="InterPro" id="IPR002881">
    <property type="entry name" value="DUF58"/>
</dbReference>
<dbReference type="PANTHER" id="PTHR33608">
    <property type="entry name" value="BLL2464 PROTEIN"/>
    <property type="match status" value="1"/>
</dbReference>
<protein>
    <submittedName>
        <fullName evidence="2">Uncharacterized protein (DUF58 family)</fullName>
    </submittedName>
</protein>
<gene>
    <name evidence="2" type="ORF">HNP73_003596</name>
</gene>